<evidence type="ECO:0000313" key="15">
    <source>
        <dbReference type="Proteomes" id="UP000178082"/>
    </source>
</evidence>
<evidence type="ECO:0000313" key="14">
    <source>
        <dbReference type="EMBL" id="OGL52838.1"/>
    </source>
</evidence>
<reference evidence="14 15" key="1">
    <citation type="journal article" date="2016" name="Nat. Commun.">
        <title>Thousands of microbial genomes shed light on interconnected biogeochemical processes in an aquifer system.</title>
        <authorList>
            <person name="Anantharaman K."/>
            <person name="Brown C.T."/>
            <person name="Hug L.A."/>
            <person name="Sharon I."/>
            <person name="Castelle C.J."/>
            <person name="Probst A.J."/>
            <person name="Thomas B.C."/>
            <person name="Singh A."/>
            <person name="Wilkins M.J."/>
            <person name="Karaoz U."/>
            <person name="Brodie E.L."/>
            <person name="Williams K.H."/>
            <person name="Hubbard S.S."/>
            <person name="Banfield J.F."/>
        </authorList>
    </citation>
    <scope>NUCLEOTIDE SEQUENCE [LARGE SCALE GENOMIC DNA]</scope>
</reference>
<dbReference type="GO" id="GO:0045259">
    <property type="term" value="C:proton-transporting ATP synthase complex"/>
    <property type="evidence" value="ECO:0007669"/>
    <property type="project" value="UniProtKB-KW"/>
</dbReference>
<dbReference type="STRING" id="1817883.A3G31_00370"/>
<evidence type="ECO:0000256" key="1">
    <source>
        <dbReference type="ARBA" id="ARBA00022448"/>
    </source>
</evidence>
<comment type="subcellular location">
    <subcellularLocation>
        <location evidence="11">Cell membrane</location>
        <topology evidence="11">Single-pass membrane protein</topology>
    </subcellularLocation>
    <subcellularLocation>
        <location evidence="10">Endomembrane system</location>
        <topology evidence="10">Single-pass membrane protein</topology>
    </subcellularLocation>
</comment>
<evidence type="ECO:0000256" key="4">
    <source>
        <dbReference type="ARBA" id="ARBA00022781"/>
    </source>
</evidence>
<keyword evidence="4 11" id="KW-0375">Hydrogen ion transport</keyword>
<keyword evidence="2 11" id="KW-0138">CF(0)</keyword>
<dbReference type="PANTHER" id="PTHR34264">
    <property type="entry name" value="ATP SYNTHASE SUBUNIT B, CHLOROPLASTIC"/>
    <property type="match status" value="1"/>
</dbReference>
<evidence type="ECO:0000256" key="10">
    <source>
        <dbReference type="ARBA" id="ARBA00037847"/>
    </source>
</evidence>
<keyword evidence="1 11" id="KW-0813">Transport</keyword>
<comment type="similarity">
    <text evidence="11 12">Belongs to the ATPase B chain family.</text>
</comment>
<dbReference type="Proteomes" id="UP000178082">
    <property type="component" value="Unassembled WGS sequence"/>
</dbReference>
<dbReference type="CDD" id="cd06503">
    <property type="entry name" value="ATP-synt_Fo_b"/>
    <property type="match status" value="1"/>
</dbReference>
<dbReference type="AlphaFoldDB" id="A0A1F7SHY0"/>
<comment type="function">
    <text evidence="11">Component of the F(0) channel, it forms part of the peripheral stalk, linking F(1) to F(0).</text>
</comment>
<evidence type="ECO:0000256" key="12">
    <source>
        <dbReference type="RuleBase" id="RU003848"/>
    </source>
</evidence>
<keyword evidence="6 11" id="KW-0406">Ion transport</keyword>
<feature type="coiled-coil region" evidence="13">
    <location>
        <begin position="88"/>
        <end position="159"/>
    </location>
</feature>
<sequence>MFMYSFKKSYLISLFCFIILVFFLSQTGFTAEKEGAHGVNVLKEVWKWINFIIFVFAIYKFLSKPAKEFLFTRSESIRILLSESKDSLLKAEKKLKDSEILLKGSEKEVEEIKRNTKKQIEIDKEKITSETDKLNRKIAEQINNDIEQLYKKAEMYVSNQIVAEATKIAEESLKKEFTKDNQRVLVQKYIDALGEMK</sequence>
<evidence type="ECO:0000256" key="6">
    <source>
        <dbReference type="ARBA" id="ARBA00023065"/>
    </source>
</evidence>
<evidence type="ECO:0000256" key="7">
    <source>
        <dbReference type="ARBA" id="ARBA00023136"/>
    </source>
</evidence>
<keyword evidence="5 11" id="KW-1133">Transmembrane helix</keyword>
<dbReference type="GO" id="GO:0005886">
    <property type="term" value="C:plasma membrane"/>
    <property type="evidence" value="ECO:0007669"/>
    <property type="project" value="UniProtKB-SubCell"/>
</dbReference>
<comment type="function">
    <text evidence="9 11">F(1)F(0) ATP synthase produces ATP from ADP in the presence of a proton or sodium gradient. F-type ATPases consist of two structural domains, F(1) containing the extramembraneous catalytic core and F(0) containing the membrane proton channel, linked together by a central stalk and a peripheral stalk. During catalysis, ATP synthesis in the catalytic domain of F(1) is coupled via a rotary mechanism of the central stalk subunits to proton translocation.</text>
</comment>
<evidence type="ECO:0000256" key="5">
    <source>
        <dbReference type="ARBA" id="ARBA00022989"/>
    </source>
</evidence>
<dbReference type="HAMAP" id="MF_01398">
    <property type="entry name" value="ATP_synth_b_bprime"/>
    <property type="match status" value="1"/>
</dbReference>
<protein>
    <recommendedName>
        <fullName evidence="11">ATP synthase subunit b</fullName>
    </recommendedName>
    <alternativeName>
        <fullName evidence="11">ATP synthase F(0) sector subunit b</fullName>
    </alternativeName>
    <alternativeName>
        <fullName evidence="11">ATPase subunit I</fullName>
    </alternativeName>
    <alternativeName>
        <fullName evidence="11">F-type ATPase subunit b</fullName>
        <shortName evidence="11">F-ATPase subunit b</shortName>
    </alternativeName>
</protein>
<name>A0A1F7SHY0_9BACT</name>
<evidence type="ECO:0000256" key="3">
    <source>
        <dbReference type="ARBA" id="ARBA00022692"/>
    </source>
</evidence>
<feature type="transmembrane region" description="Helical" evidence="11">
    <location>
        <begin position="46"/>
        <end position="63"/>
    </location>
</feature>
<dbReference type="Pfam" id="PF00430">
    <property type="entry name" value="ATP-synt_B"/>
    <property type="match status" value="1"/>
</dbReference>
<comment type="subunit">
    <text evidence="11">F-type ATPases have 2 components, F(1) - the catalytic core - and F(0) - the membrane proton channel. F(1) has five subunits: alpha(3), beta(3), gamma(1), delta(1), epsilon(1). F(0) has three main subunits: a(1), b(2) and c(10-14). The alpha and beta chains form an alternating ring which encloses part of the gamma chain. F(1) is attached to F(0) by a central stalk formed by the gamma and epsilon chains, while a peripheral stalk is formed by the delta and b chains.</text>
</comment>
<keyword evidence="7 11" id="KW-0472">Membrane</keyword>
<evidence type="ECO:0000256" key="9">
    <source>
        <dbReference type="ARBA" id="ARBA00025198"/>
    </source>
</evidence>
<accession>A0A1F7SHY0</accession>
<dbReference type="PANTHER" id="PTHR34264:SF3">
    <property type="entry name" value="ATP SYNTHASE SUBUNIT B, CHLOROPLASTIC"/>
    <property type="match status" value="1"/>
</dbReference>
<dbReference type="InterPro" id="IPR002146">
    <property type="entry name" value="ATP_synth_b/b'su_bac/chlpt"/>
</dbReference>
<evidence type="ECO:0000256" key="8">
    <source>
        <dbReference type="ARBA" id="ARBA00023310"/>
    </source>
</evidence>
<keyword evidence="13" id="KW-0175">Coiled coil</keyword>
<evidence type="ECO:0000256" key="2">
    <source>
        <dbReference type="ARBA" id="ARBA00022547"/>
    </source>
</evidence>
<comment type="caution">
    <text evidence="14">The sequence shown here is derived from an EMBL/GenBank/DDBJ whole genome shotgun (WGS) entry which is preliminary data.</text>
</comment>
<evidence type="ECO:0000256" key="13">
    <source>
        <dbReference type="SAM" id="Coils"/>
    </source>
</evidence>
<keyword evidence="8 11" id="KW-0066">ATP synthesis</keyword>
<keyword evidence="3 11" id="KW-0812">Transmembrane</keyword>
<gene>
    <name evidence="11" type="primary">atpF</name>
    <name evidence="14" type="ORF">A3G31_00370</name>
</gene>
<dbReference type="GO" id="GO:0046933">
    <property type="term" value="F:proton-transporting ATP synthase activity, rotational mechanism"/>
    <property type="evidence" value="ECO:0007669"/>
    <property type="project" value="UniProtKB-UniRule"/>
</dbReference>
<organism evidence="14 15">
    <name type="scientific">Candidatus Schekmanbacteria bacterium RIFCSPLOWO2_12_FULL_38_15</name>
    <dbReference type="NCBI Taxonomy" id="1817883"/>
    <lineage>
        <taxon>Bacteria</taxon>
        <taxon>Candidatus Schekmaniibacteriota</taxon>
    </lineage>
</organism>
<dbReference type="EMBL" id="MGDI01000029">
    <property type="protein sequence ID" value="OGL52838.1"/>
    <property type="molecule type" value="Genomic_DNA"/>
</dbReference>
<keyword evidence="11" id="KW-1003">Cell membrane</keyword>
<proteinExistence type="inferred from homology"/>
<dbReference type="GO" id="GO:0012505">
    <property type="term" value="C:endomembrane system"/>
    <property type="evidence" value="ECO:0007669"/>
    <property type="project" value="UniProtKB-SubCell"/>
</dbReference>
<evidence type="ECO:0000256" key="11">
    <source>
        <dbReference type="HAMAP-Rule" id="MF_01398"/>
    </source>
</evidence>